<name>A0A1C4WTK7_9ACTN</name>
<evidence type="ECO:0000313" key="1">
    <source>
        <dbReference type="EMBL" id="SCE99577.1"/>
    </source>
</evidence>
<sequence>MRRTGLAGADMTEVGAALTRQAEELAARGRPVDSTIDDLLSG</sequence>
<proteinExistence type="predicted"/>
<gene>
    <name evidence="1" type="ORF">GA0070215_105243</name>
</gene>
<organism evidence="1 2">
    <name type="scientific">Micromonospora marina</name>
    <dbReference type="NCBI Taxonomy" id="307120"/>
    <lineage>
        <taxon>Bacteria</taxon>
        <taxon>Bacillati</taxon>
        <taxon>Actinomycetota</taxon>
        <taxon>Actinomycetes</taxon>
        <taxon>Micromonosporales</taxon>
        <taxon>Micromonosporaceae</taxon>
        <taxon>Micromonospora</taxon>
    </lineage>
</organism>
<dbReference type="AlphaFoldDB" id="A0A1C4WTK7"/>
<reference evidence="2" key="1">
    <citation type="submission" date="2016-06" db="EMBL/GenBank/DDBJ databases">
        <authorList>
            <person name="Varghese N."/>
        </authorList>
    </citation>
    <scope>NUCLEOTIDE SEQUENCE [LARGE SCALE GENOMIC DNA]</scope>
    <source>
        <strain evidence="2">DSM 45555</strain>
    </source>
</reference>
<dbReference type="Proteomes" id="UP000198551">
    <property type="component" value="Unassembled WGS sequence"/>
</dbReference>
<dbReference type="RefSeq" id="WP_377467091.1">
    <property type="nucleotide sequence ID" value="NZ_FMCV01000005.1"/>
</dbReference>
<accession>A0A1C4WTK7</accession>
<evidence type="ECO:0000313" key="2">
    <source>
        <dbReference type="Proteomes" id="UP000198551"/>
    </source>
</evidence>
<dbReference type="EMBL" id="FMCV01000005">
    <property type="protein sequence ID" value="SCE99577.1"/>
    <property type="molecule type" value="Genomic_DNA"/>
</dbReference>
<keyword evidence="2" id="KW-1185">Reference proteome</keyword>
<protein>
    <submittedName>
        <fullName evidence="1">Uncharacterized protein</fullName>
    </submittedName>
</protein>